<organism evidence="1 2">
    <name type="scientific">Shewanella litoralis</name>
    <dbReference type="NCBI Taxonomy" id="2282700"/>
    <lineage>
        <taxon>Bacteria</taxon>
        <taxon>Pseudomonadati</taxon>
        <taxon>Pseudomonadota</taxon>
        <taxon>Gammaproteobacteria</taxon>
        <taxon>Alteromonadales</taxon>
        <taxon>Shewanellaceae</taxon>
        <taxon>Shewanella</taxon>
    </lineage>
</organism>
<accession>A0ABQ2RKA2</accession>
<gene>
    <name evidence="1" type="ORF">GCM10009411_34820</name>
</gene>
<comment type="caution">
    <text evidence="1">The sequence shown here is derived from an EMBL/GenBank/DDBJ whole genome shotgun (WGS) entry which is preliminary data.</text>
</comment>
<evidence type="ECO:0000313" key="2">
    <source>
        <dbReference type="Proteomes" id="UP000619118"/>
    </source>
</evidence>
<proteinExistence type="predicted"/>
<keyword evidence="2" id="KW-1185">Reference proteome</keyword>
<dbReference type="EMBL" id="BMQX01000034">
    <property type="protein sequence ID" value="GGQ32319.1"/>
    <property type="molecule type" value="Genomic_DNA"/>
</dbReference>
<evidence type="ECO:0000313" key="1">
    <source>
        <dbReference type="EMBL" id="GGQ32319.1"/>
    </source>
</evidence>
<name>A0ABQ2RKA2_9GAMM</name>
<protein>
    <submittedName>
        <fullName evidence="1">Uncharacterized protein</fullName>
    </submittedName>
</protein>
<sequence length="74" mass="8615">MPLTPPYFYKKYSKHDLGDSAATIALFTVFTTKNVSQESSSDFFVKYYRLNQFANPTSYATKMDNNLANHYNWI</sequence>
<dbReference type="Proteomes" id="UP000619118">
    <property type="component" value="Unassembled WGS sequence"/>
</dbReference>
<reference evidence="2" key="1">
    <citation type="journal article" date="2019" name="Int. J. Syst. Evol. Microbiol.">
        <title>The Global Catalogue of Microorganisms (GCM) 10K type strain sequencing project: providing services to taxonomists for standard genome sequencing and annotation.</title>
        <authorList>
            <consortium name="The Broad Institute Genomics Platform"/>
            <consortium name="The Broad Institute Genome Sequencing Center for Infectious Disease"/>
            <person name="Wu L."/>
            <person name="Ma J."/>
        </authorList>
    </citation>
    <scope>NUCLEOTIDE SEQUENCE [LARGE SCALE GENOMIC DNA]</scope>
    <source>
        <strain evidence="2">JCM 32306</strain>
    </source>
</reference>